<reference evidence="2 3" key="1">
    <citation type="submission" date="2015-09" db="EMBL/GenBank/DDBJ databases">
        <title>Draft genome of the scarab beetle Oryctes borbonicus.</title>
        <authorList>
            <person name="Meyer J.M."/>
            <person name="Markov G.V."/>
            <person name="Baskaran P."/>
            <person name="Herrmann M."/>
            <person name="Sommer R.J."/>
            <person name="Roedelsperger C."/>
        </authorList>
    </citation>
    <scope>NUCLEOTIDE SEQUENCE [LARGE SCALE GENOMIC DNA]</scope>
    <source>
        <strain evidence="2">OB123</strain>
        <tissue evidence="2">Whole animal</tissue>
    </source>
</reference>
<feature type="compositionally biased region" description="Acidic residues" evidence="1">
    <location>
        <begin position="1"/>
        <end position="23"/>
    </location>
</feature>
<accession>A0A0T6B5T2</accession>
<dbReference type="Proteomes" id="UP000051574">
    <property type="component" value="Unassembled WGS sequence"/>
</dbReference>
<gene>
    <name evidence="2" type="ORF">AMK59_4900</name>
</gene>
<feature type="compositionally biased region" description="Basic residues" evidence="1">
    <location>
        <begin position="28"/>
        <end position="44"/>
    </location>
</feature>
<dbReference type="EMBL" id="LJIG01009878">
    <property type="protein sequence ID" value="KRT82199.1"/>
    <property type="molecule type" value="Genomic_DNA"/>
</dbReference>
<evidence type="ECO:0000256" key="1">
    <source>
        <dbReference type="SAM" id="MobiDB-lite"/>
    </source>
</evidence>
<keyword evidence="3" id="KW-1185">Reference proteome</keyword>
<feature type="region of interest" description="Disordered" evidence="1">
    <location>
        <begin position="1"/>
        <end position="73"/>
    </location>
</feature>
<comment type="caution">
    <text evidence="2">The sequence shown here is derived from an EMBL/GenBank/DDBJ whole genome shotgun (WGS) entry which is preliminary data.</text>
</comment>
<sequence length="182" mass="20727">MSDFSENEDDPAVYESSGDEWEEAVEKKRNKRRISQRLSKRPRITHIESSDSEDEDNLPRTPNGINRKVKKPPPKTAVIYKTTTSPPEQQVSALPIQHNFIAGSFVISKKDAQEGSPSNPPCIWKIDGKALLQKFEPFKEEGKVRHRNTSIYTGWSSLDKDNYVSINVDVYLHSGQKMIVEL</sequence>
<organism evidence="2 3">
    <name type="scientific">Oryctes borbonicus</name>
    <dbReference type="NCBI Taxonomy" id="1629725"/>
    <lineage>
        <taxon>Eukaryota</taxon>
        <taxon>Metazoa</taxon>
        <taxon>Ecdysozoa</taxon>
        <taxon>Arthropoda</taxon>
        <taxon>Hexapoda</taxon>
        <taxon>Insecta</taxon>
        <taxon>Pterygota</taxon>
        <taxon>Neoptera</taxon>
        <taxon>Endopterygota</taxon>
        <taxon>Coleoptera</taxon>
        <taxon>Polyphaga</taxon>
        <taxon>Scarabaeiformia</taxon>
        <taxon>Scarabaeidae</taxon>
        <taxon>Dynastinae</taxon>
        <taxon>Oryctes</taxon>
    </lineage>
</organism>
<name>A0A0T6B5T2_9SCAR</name>
<proteinExistence type="predicted"/>
<protein>
    <submittedName>
        <fullName evidence="2">Uncharacterized protein</fullName>
    </submittedName>
</protein>
<evidence type="ECO:0000313" key="2">
    <source>
        <dbReference type="EMBL" id="KRT82199.1"/>
    </source>
</evidence>
<feature type="non-terminal residue" evidence="2">
    <location>
        <position position="182"/>
    </location>
</feature>
<dbReference type="OrthoDB" id="309640at2759"/>
<dbReference type="AlphaFoldDB" id="A0A0T6B5T2"/>
<evidence type="ECO:0000313" key="3">
    <source>
        <dbReference type="Proteomes" id="UP000051574"/>
    </source>
</evidence>